<organism evidence="6 7">
    <name type="scientific">Desulfomonile tiedjei (strain ATCC 49306 / DSM 6799 / DCB-1)</name>
    <dbReference type="NCBI Taxonomy" id="706587"/>
    <lineage>
        <taxon>Bacteria</taxon>
        <taxon>Pseudomonadati</taxon>
        <taxon>Thermodesulfobacteriota</taxon>
        <taxon>Desulfomonilia</taxon>
        <taxon>Desulfomonilales</taxon>
        <taxon>Desulfomonilaceae</taxon>
        <taxon>Desulfomonile</taxon>
    </lineage>
</organism>
<dbReference type="GO" id="GO:0016491">
    <property type="term" value="F:oxidoreductase activity"/>
    <property type="evidence" value="ECO:0007669"/>
    <property type="project" value="InterPro"/>
</dbReference>
<dbReference type="OrthoDB" id="9769238at2"/>
<dbReference type="PRINTS" id="PR00368">
    <property type="entry name" value="FADPNR"/>
</dbReference>
<dbReference type="PANTHER" id="PTHR43429:SF3">
    <property type="entry name" value="NITRITE REDUCTASE [NAD(P)H]"/>
    <property type="match status" value="1"/>
</dbReference>
<protein>
    <submittedName>
        <fullName evidence="6">NAD(P)H-nitrite reductase</fullName>
    </submittedName>
</protein>
<comment type="similarity">
    <text evidence="2">Belongs to the FAD-dependent oxidoreductase family.</text>
</comment>
<evidence type="ECO:0000313" key="6">
    <source>
        <dbReference type="EMBL" id="AFM26404.1"/>
    </source>
</evidence>
<dbReference type="Proteomes" id="UP000006055">
    <property type="component" value="Chromosome"/>
</dbReference>
<sequence length="338" mass="37836">MDTRHFVIIGNGPAGNEAAATLREHAPHVRITVIGQEHAIYYRPNLLPDFIAGRLSEDDLHVKPLDFYKEKNIKLRLGQKVIDVNFANREIVLEHKEVIRFDGLILATGGKPRIPEHLQVFEHLMLPLKTLPDAKAWIQKLQQIDSILIVGGDLTSLCFTKALLSMGKKVFFMIQGGAFWPVRFDADIHDSVSRALTKKGVEVIESENIKGITKISDNEIVVNTETRKLTVGAFGAFFGLMPDVKFLARSGLTIERGIIVDERLRTRFEGVYAAGDCAQVYHPGIRDYWVSIGYRNARNLGKVAALNLLGEQVTADVAAPGIFQFDEITVNTSWWTEF</sequence>
<dbReference type="PRINTS" id="PR00469">
    <property type="entry name" value="PNDRDTASEII"/>
</dbReference>
<dbReference type="InterPro" id="IPR036188">
    <property type="entry name" value="FAD/NAD-bd_sf"/>
</dbReference>
<dbReference type="PANTHER" id="PTHR43429">
    <property type="entry name" value="PYRIDINE NUCLEOTIDE-DISULFIDE OXIDOREDUCTASE DOMAIN-CONTAINING"/>
    <property type="match status" value="1"/>
</dbReference>
<gene>
    <name evidence="6" type="ordered locus">Desti_3760</name>
</gene>
<dbReference type="InterPro" id="IPR023753">
    <property type="entry name" value="FAD/NAD-binding_dom"/>
</dbReference>
<keyword evidence="7" id="KW-1185">Reference proteome</keyword>
<dbReference type="eggNOG" id="COG0446">
    <property type="taxonomic scope" value="Bacteria"/>
</dbReference>
<evidence type="ECO:0000256" key="2">
    <source>
        <dbReference type="ARBA" id="ARBA00006442"/>
    </source>
</evidence>
<feature type="domain" description="FAD/NAD(P)-binding" evidence="5">
    <location>
        <begin position="5"/>
        <end position="282"/>
    </location>
</feature>
<dbReference type="Pfam" id="PF07992">
    <property type="entry name" value="Pyr_redox_2"/>
    <property type="match status" value="1"/>
</dbReference>
<evidence type="ECO:0000259" key="5">
    <source>
        <dbReference type="Pfam" id="PF07992"/>
    </source>
</evidence>
<evidence type="ECO:0000313" key="7">
    <source>
        <dbReference type="Proteomes" id="UP000006055"/>
    </source>
</evidence>
<dbReference type="KEGG" id="dti:Desti_3760"/>
<dbReference type="SUPFAM" id="SSF51905">
    <property type="entry name" value="FAD/NAD(P)-binding domain"/>
    <property type="match status" value="2"/>
</dbReference>
<accession>I4CA13</accession>
<dbReference type="RefSeq" id="WP_014811530.1">
    <property type="nucleotide sequence ID" value="NC_018025.1"/>
</dbReference>
<dbReference type="InterPro" id="IPR050260">
    <property type="entry name" value="FAD-bd_OxRdtase"/>
</dbReference>
<reference evidence="7" key="1">
    <citation type="submission" date="2012-06" db="EMBL/GenBank/DDBJ databases">
        <title>Complete sequence of chromosome of Desulfomonile tiedjei DSM 6799.</title>
        <authorList>
            <person name="Lucas S."/>
            <person name="Copeland A."/>
            <person name="Lapidus A."/>
            <person name="Glavina del Rio T."/>
            <person name="Dalin E."/>
            <person name="Tice H."/>
            <person name="Bruce D."/>
            <person name="Goodwin L."/>
            <person name="Pitluck S."/>
            <person name="Peters L."/>
            <person name="Ovchinnikova G."/>
            <person name="Zeytun A."/>
            <person name="Lu M."/>
            <person name="Kyrpides N."/>
            <person name="Mavromatis K."/>
            <person name="Ivanova N."/>
            <person name="Brettin T."/>
            <person name="Detter J.C."/>
            <person name="Han C."/>
            <person name="Larimer F."/>
            <person name="Land M."/>
            <person name="Hauser L."/>
            <person name="Markowitz V."/>
            <person name="Cheng J.-F."/>
            <person name="Hugenholtz P."/>
            <person name="Woyke T."/>
            <person name="Wu D."/>
            <person name="Spring S."/>
            <person name="Schroeder M."/>
            <person name="Brambilla E."/>
            <person name="Klenk H.-P."/>
            <person name="Eisen J.A."/>
        </authorList>
    </citation>
    <scope>NUCLEOTIDE SEQUENCE [LARGE SCALE GENOMIC DNA]</scope>
    <source>
        <strain evidence="7">ATCC 49306 / DSM 6799 / DCB-1</strain>
    </source>
</reference>
<dbReference type="STRING" id="706587.Desti_3760"/>
<name>I4CA13_DESTA</name>
<dbReference type="HOGENOM" id="CLU_003291_4_4_7"/>
<comment type="cofactor">
    <cofactor evidence="1">
        <name>FAD</name>
        <dbReference type="ChEBI" id="CHEBI:57692"/>
    </cofactor>
</comment>
<dbReference type="AlphaFoldDB" id="I4CA13"/>
<evidence type="ECO:0000256" key="3">
    <source>
        <dbReference type="ARBA" id="ARBA00022630"/>
    </source>
</evidence>
<evidence type="ECO:0000256" key="1">
    <source>
        <dbReference type="ARBA" id="ARBA00001974"/>
    </source>
</evidence>
<proteinExistence type="inferred from homology"/>
<dbReference type="EMBL" id="CP003360">
    <property type="protein sequence ID" value="AFM26404.1"/>
    <property type="molecule type" value="Genomic_DNA"/>
</dbReference>
<dbReference type="Gene3D" id="3.50.50.60">
    <property type="entry name" value="FAD/NAD(P)-binding domain"/>
    <property type="match status" value="2"/>
</dbReference>
<evidence type="ECO:0000256" key="4">
    <source>
        <dbReference type="ARBA" id="ARBA00022827"/>
    </source>
</evidence>
<keyword evidence="4" id="KW-0274">FAD</keyword>
<keyword evidence="3" id="KW-0285">Flavoprotein</keyword>